<feature type="transmembrane region" description="Helical" evidence="1">
    <location>
        <begin position="45"/>
        <end position="63"/>
    </location>
</feature>
<gene>
    <name evidence="2" type="ORF">CBP51_07710</name>
</gene>
<dbReference type="AlphaFoldDB" id="A0A266QAM5"/>
<protein>
    <recommendedName>
        <fullName evidence="4">DUF2909 domain-containing protein</fullName>
    </recommendedName>
</protein>
<evidence type="ECO:0000256" key="1">
    <source>
        <dbReference type="SAM" id="Phobius"/>
    </source>
</evidence>
<sequence>MLIKILLICLLALVVFSLFQALFIMIKNDENSPKMSKFLGRRLFFSAAVVLLLIILLLAGVITPHPRPY</sequence>
<comment type="caution">
    <text evidence="2">The sequence shown here is derived from an EMBL/GenBank/DDBJ whole genome shotgun (WGS) entry which is preliminary data.</text>
</comment>
<proteinExistence type="predicted"/>
<evidence type="ECO:0008006" key="4">
    <source>
        <dbReference type="Google" id="ProtNLM"/>
    </source>
</evidence>
<dbReference type="RefSeq" id="WP_094984409.1">
    <property type="nucleotide sequence ID" value="NZ_NHNI01000001.1"/>
</dbReference>
<evidence type="ECO:0000313" key="3">
    <source>
        <dbReference type="Proteomes" id="UP000216101"/>
    </source>
</evidence>
<dbReference type="InterPro" id="IPR021313">
    <property type="entry name" value="DUF2909"/>
</dbReference>
<dbReference type="Pfam" id="PF11137">
    <property type="entry name" value="DUF2909"/>
    <property type="match status" value="1"/>
</dbReference>
<keyword evidence="1" id="KW-1133">Transmembrane helix</keyword>
<name>A0A266QAM5_9GAMM</name>
<dbReference type="Proteomes" id="UP000216101">
    <property type="component" value="Unassembled WGS sequence"/>
</dbReference>
<dbReference type="EMBL" id="NHNI01000001">
    <property type="protein sequence ID" value="OZY86870.1"/>
    <property type="molecule type" value="Genomic_DNA"/>
</dbReference>
<keyword evidence="1" id="KW-0812">Transmembrane</keyword>
<organism evidence="2 3">
    <name type="scientific">Cellvibrio mixtus</name>
    <dbReference type="NCBI Taxonomy" id="39650"/>
    <lineage>
        <taxon>Bacteria</taxon>
        <taxon>Pseudomonadati</taxon>
        <taxon>Pseudomonadota</taxon>
        <taxon>Gammaproteobacteria</taxon>
        <taxon>Cellvibrionales</taxon>
        <taxon>Cellvibrionaceae</taxon>
        <taxon>Cellvibrio</taxon>
    </lineage>
</organism>
<evidence type="ECO:0000313" key="2">
    <source>
        <dbReference type="EMBL" id="OZY86870.1"/>
    </source>
</evidence>
<reference evidence="3" key="1">
    <citation type="submission" date="2017-05" db="EMBL/GenBank/DDBJ databases">
        <authorList>
            <person name="Barney B.M."/>
        </authorList>
    </citation>
    <scope>NUCLEOTIDE SEQUENCE [LARGE SCALE GENOMIC DNA]</scope>
    <source>
        <strain evidence="3">PSBB022</strain>
    </source>
</reference>
<accession>A0A266QAM5</accession>
<keyword evidence="3" id="KW-1185">Reference proteome</keyword>
<keyword evidence="1" id="KW-0472">Membrane</keyword>